<keyword evidence="5" id="KW-0963">Cytoplasm</keyword>
<feature type="region of interest" description="Disordered" evidence="13">
    <location>
        <begin position="542"/>
        <end position="681"/>
    </location>
</feature>
<gene>
    <name evidence="15" type="ORF">JZ751_028136</name>
</gene>
<feature type="region of interest" description="Disordered" evidence="13">
    <location>
        <begin position="962"/>
        <end position="982"/>
    </location>
</feature>
<dbReference type="SUPFAM" id="SSF47616">
    <property type="entry name" value="GST C-terminal domain-like"/>
    <property type="match status" value="1"/>
</dbReference>
<organism evidence="15 16">
    <name type="scientific">Albula glossodonta</name>
    <name type="common">roundjaw bonefish</name>
    <dbReference type="NCBI Taxonomy" id="121402"/>
    <lineage>
        <taxon>Eukaryota</taxon>
        <taxon>Metazoa</taxon>
        <taxon>Chordata</taxon>
        <taxon>Craniata</taxon>
        <taxon>Vertebrata</taxon>
        <taxon>Euteleostomi</taxon>
        <taxon>Actinopterygii</taxon>
        <taxon>Neopterygii</taxon>
        <taxon>Teleostei</taxon>
        <taxon>Albuliformes</taxon>
        <taxon>Albulidae</taxon>
        <taxon>Albula</taxon>
    </lineage>
</organism>
<feature type="region of interest" description="Disordered" evidence="13">
    <location>
        <begin position="285"/>
        <end position="316"/>
    </location>
</feature>
<evidence type="ECO:0000256" key="5">
    <source>
        <dbReference type="ARBA" id="ARBA00022490"/>
    </source>
</evidence>
<accession>A0A8T2PJJ9</accession>
<keyword evidence="10" id="KW-0869">Chloride channel</keyword>
<feature type="compositionally biased region" description="Basic and acidic residues" evidence="13">
    <location>
        <begin position="291"/>
        <end position="307"/>
    </location>
</feature>
<evidence type="ECO:0000256" key="1">
    <source>
        <dbReference type="ARBA" id="ARBA00004167"/>
    </source>
</evidence>
<dbReference type="PRINTS" id="PR01263">
    <property type="entry name" value="INTCLCHANNEL"/>
</dbReference>
<evidence type="ECO:0000256" key="4">
    <source>
        <dbReference type="ARBA" id="ARBA00022448"/>
    </source>
</evidence>
<evidence type="ECO:0000256" key="12">
    <source>
        <dbReference type="ARBA" id="ARBA00024167"/>
    </source>
</evidence>
<keyword evidence="8" id="KW-0560">Oxidoreductase</keyword>
<evidence type="ECO:0000256" key="11">
    <source>
        <dbReference type="ARBA" id="ARBA00023214"/>
    </source>
</evidence>
<dbReference type="EMBL" id="JAFBMS010000009">
    <property type="protein sequence ID" value="KAG9349688.1"/>
    <property type="molecule type" value="Genomic_DNA"/>
</dbReference>
<dbReference type="OrthoDB" id="1935530at2759"/>
<feature type="compositionally biased region" description="Polar residues" evidence="13">
    <location>
        <begin position="601"/>
        <end position="612"/>
    </location>
</feature>
<evidence type="ECO:0000256" key="7">
    <source>
        <dbReference type="ARBA" id="ARBA00022989"/>
    </source>
</evidence>
<feature type="compositionally biased region" description="Basic and acidic residues" evidence="13">
    <location>
        <begin position="155"/>
        <end position="171"/>
    </location>
</feature>
<dbReference type="InterPro" id="IPR002946">
    <property type="entry name" value="CLIC"/>
</dbReference>
<dbReference type="GO" id="GO:0034707">
    <property type="term" value="C:chloride channel complex"/>
    <property type="evidence" value="ECO:0007669"/>
    <property type="project" value="UniProtKB-KW"/>
</dbReference>
<feature type="compositionally biased region" description="Basic and acidic residues" evidence="13">
    <location>
        <begin position="580"/>
        <end position="596"/>
    </location>
</feature>
<evidence type="ECO:0000256" key="2">
    <source>
        <dbReference type="ARBA" id="ARBA00004496"/>
    </source>
</evidence>
<feature type="compositionally biased region" description="Basic and acidic residues" evidence="13">
    <location>
        <begin position="224"/>
        <end position="260"/>
    </location>
</feature>
<keyword evidence="11" id="KW-0868">Chloride</keyword>
<keyword evidence="10" id="KW-0406">Ion transport</keyword>
<dbReference type="InterPro" id="IPR053823">
    <property type="entry name" value="CLIC_N"/>
</dbReference>
<dbReference type="GO" id="GO:0005737">
    <property type="term" value="C:cytoplasm"/>
    <property type="evidence" value="ECO:0007669"/>
    <property type="project" value="UniProtKB-SubCell"/>
</dbReference>
<dbReference type="GO" id="GO:0016491">
    <property type="term" value="F:oxidoreductase activity"/>
    <property type="evidence" value="ECO:0007669"/>
    <property type="project" value="UniProtKB-KW"/>
</dbReference>
<feature type="compositionally biased region" description="Acidic residues" evidence="13">
    <location>
        <begin position="570"/>
        <end position="579"/>
    </location>
</feature>
<evidence type="ECO:0000259" key="14">
    <source>
        <dbReference type="Pfam" id="PF22441"/>
    </source>
</evidence>
<keyword evidence="7" id="KW-1133">Transmembrane helix</keyword>
<dbReference type="GO" id="GO:0005254">
    <property type="term" value="F:chloride channel activity"/>
    <property type="evidence" value="ECO:0007669"/>
    <property type="project" value="UniProtKB-KW"/>
</dbReference>
<dbReference type="PANTHER" id="PTHR45476">
    <property type="entry name" value="CHLORIDE INTRACELLULAR CHANNEL PROTEIN 6-RELATED"/>
    <property type="match status" value="1"/>
</dbReference>
<dbReference type="InterPro" id="IPR036282">
    <property type="entry name" value="Glutathione-S-Trfase_C_sf"/>
</dbReference>
<keyword evidence="16" id="KW-1185">Reference proteome</keyword>
<evidence type="ECO:0000313" key="15">
    <source>
        <dbReference type="EMBL" id="KAG9349688.1"/>
    </source>
</evidence>
<feature type="region of interest" description="Disordered" evidence="13">
    <location>
        <begin position="355"/>
        <end position="382"/>
    </location>
</feature>
<dbReference type="Proteomes" id="UP000824540">
    <property type="component" value="Unassembled WGS sequence"/>
</dbReference>
<comment type="subcellular location">
    <subcellularLocation>
        <location evidence="2">Cytoplasm</location>
    </subcellularLocation>
    <subcellularLocation>
        <location evidence="1">Membrane</location>
        <topology evidence="1">Single-pass membrane protein</topology>
    </subcellularLocation>
</comment>
<sequence>MAQPKTDMGLNPEISNGTMIHCPMGSCTELNELRDGEEEVELAEEVDEDIGIASEGKAEEELFSSKGSMEVESEEERMEVGMGEEKSQEDGGDQAVVEQAVVALVEEQEKTEEVNGNLFMDEVVEEAYLASSLIEDIAQEAAEIAPTEGEEEEDRAAQCENEAKDNCEKQQELSLHGLDGEEEIRGTECTEEHHSQTINDEVGEKKAGGCCVAEEYPEATVNKNGEKETESCEERQEEKLHTGDDEVREEQQGCCEKPEEQLPQGTEVLSLENQEGECMEAEIQLQPFESEAGKEEGAGFERKKEQQNNEDEGEKAEVRVCVQVENHQQVAEDKSGKREEGEYKTKELLLGVKNVGEKTEEGVSGENEQHQVAVDEAENSEERECFEMKQQQQDAEGECEKMEEGKFLKMKQESQIFQDESKYTEEVKSAEINQLQQVFEDEGEKTEEGGCWKMEQQPQSVVVESEKMNEGRCLKVEWQWQFVVNKGKKTEEEGCAEMELQDVQVPTGIVQGECRDTEKQSQVAGNEAAAAVVGSCARTEEQSLMISEDEPKAAQEGGCQEIEELPALAIEDESKESEEGDCKERKSEEEKPEQKEVIQCQEAQRCTDSNQEMSEENEVGMDKCDVIQKHHKAGMENGLPQLEQREEEKEETQSHKQEAETHRKSVRMESPVPHREENSPEPQEFDISLYVKIKVLAGLGLTGGRRKPADLQDLAPGTNPPFVTFNGEVKVDVNKIEEFLEERLVPPRYPRLATKHPESNTAGIDVFAKFSAFIKNPRKDANDALEKALLKSLRRLDEYLRSPLPEEIDTDSPVDPPESTRSFLDGPELTLADCNLLPKLHILKVVARKYRNFEIPADMTGVWRYLNNAYQREEFTNTCPADHPCGLSPPLLRSCCMLKEALLTAGTITNTAISTATTATTRTARNPAALCIAAVRQSCHSTPRGICGVPEASVVHRGLETSNHSSTARAQCGHPDTAQGRANTERKLAAVPPPCSHYSHVPLPQSELAPAPACPCPSLS</sequence>
<keyword evidence="10" id="KW-0407">Ion channel</keyword>
<name>A0A8T2PJJ9_9TELE</name>
<feature type="compositionally biased region" description="Basic and acidic residues" evidence="13">
    <location>
        <begin position="183"/>
        <end position="195"/>
    </location>
</feature>
<feature type="region of interest" description="Disordered" evidence="13">
    <location>
        <begin position="143"/>
        <end position="266"/>
    </location>
</feature>
<protein>
    <recommendedName>
        <fullName evidence="14">CLIC N-terminal domain-containing protein</fullName>
    </recommendedName>
</protein>
<evidence type="ECO:0000256" key="8">
    <source>
        <dbReference type="ARBA" id="ARBA00023002"/>
    </source>
</evidence>
<evidence type="ECO:0000256" key="13">
    <source>
        <dbReference type="SAM" id="MobiDB-lite"/>
    </source>
</evidence>
<dbReference type="FunFam" id="1.20.1050.10:FF:000001">
    <property type="entry name" value="Chloride intracellular channel 2"/>
    <property type="match status" value="1"/>
</dbReference>
<evidence type="ECO:0000256" key="10">
    <source>
        <dbReference type="ARBA" id="ARBA00023173"/>
    </source>
</evidence>
<evidence type="ECO:0000256" key="9">
    <source>
        <dbReference type="ARBA" id="ARBA00023136"/>
    </source>
</evidence>
<keyword evidence="6" id="KW-0812">Transmembrane</keyword>
<dbReference type="PANTHER" id="PTHR45476:SF1">
    <property type="entry name" value="CHLORIDE INTRACELLULAR CHANNEL PROTEIN 6"/>
    <property type="match status" value="1"/>
</dbReference>
<feature type="domain" description="CLIC N-terminal" evidence="14">
    <location>
        <begin position="704"/>
        <end position="747"/>
    </location>
</feature>
<dbReference type="Pfam" id="PF22441">
    <property type="entry name" value="CLIC-like_N"/>
    <property type="match status" value="1"/>
</dbReference>
<evidence type="ECO:0000256" key="3">
    <source>
        <dbReference type="ARBA" id="ARBA00007655"/>
    </source>
</evidence>
<keyword evidence="4" id="KW-0813">Transport</keyword>
<reference evidence="15" key="1">
    <citation type="thesis" date="2021" institute="BYU ScholarsArchive" country="Provo, UT, USA">
        <title>Applications of and Algorithms for Genome Assembly and Genomic Analyses with an Emphasis on Marine Teleosts.</title>
        <authorList>
            <person name="Pickett B.D."/>
        </authorList>
    </citation>
    <scope>NUCLEOTIDE SEQUENCE</scope>
    <source>
        <strain evidence="15">HI-2016</strain>
    </source>
</reference>
<dbReference type="AlphaFoldDB" id="A0A8T2PJJ9"/>
<evidence type="ECO:0000313" key="16">
    <source>
        <dbReference type="Proteomes" id="UP000824540"/>
    </source>
</evidence>
<feature type="region of interest" description="Disordered" evidence="13">
    <location>
        <begin position="53"/>
        <end position="94"/>
    </location>
</feature>
<dbReference type="Gene3D" id="3.40.30.10">
    <property type="entry name" value="Glutaredoxin"/>
    <property type="match status" value="1"/>
</dbReference>
<keyword evidence="9" id="KW-0472">Membrane</keyword>
<comment type="similarity">
    <text evidence="3">Belongs to the chloride channel CLIC family.</text>
</comment>
<dbReference type="Gene3D" id="1.20.1050.10">
    <property type="match status" value="1"/>
</dbReference>
<evidence type="ECO:0000256" key="6">
    <source>
        <dbReference type="ARBA" id="ARBA00022692"/>
    </source>
</evidence>
<comment type="catalytic activity">
    <reaction evidence="12">
        <text>chloride(in) = chloride(out)</text>
        <dbReference type="Rhea" id="RHEA:29823"/>
        <dbReference type="ChEBI" id="CHEBI:17996"/>
    </reaction>
</comment>
<feature type="compositionally biased region" description="Basic and acidic residues" evidence="13">
    <location>
        <begin position="643"/>
        <end position="678"/>
    </location>
</feature>
<proteinExistence type="inferred from homology"/>
<comment type="caution">
    <text evidence="15">The sequence shown here is derived from an EMBL/GenBank/DDBJ whole genome shotgun (WGS) entry which is preliminary data.</text>
</comment>
<dbReference type="Pfam" id="PF13410">
    <property type="entry name" value="GST_C_2"/>
    <property type="match status" value="1"/>
</dbReference>